<protein>
    <recommendedName>
        <fullName evidence="4">Secreted protein</fullName>
    </recommendedName>
</protein>
<keyword evidence="1" id="KW-0732">Signal</keyword>
<evidence type="ECO:0008006" key="4">
    <source>
        <dbReference type="Google" id="ProtNLM"/>
    </source>
</evidence>
<feature type="chain" id="PRO_5042997361" description="Secreted protein" evidence="1">
    <location>
        <begin position="20"/>
        <end position="468"/>
    </location>
</feature>
<feature type="signal peptide" evidence="1">
    <location>
        <begin position="1"/>
        <end position="19"/>
    </location>
</feature>
<keyword evidence="3" id="KW-1185">Reference proteome</keyword>
<sequence>HLVSVEICVVSLAWGVVHAKCLLACQDAGSVSHDGGFVQRWLTVHYHHVALLQMTEHPVSVLEIVAVGREQSLSEMLPVHVVLHRQIQPHSVRLHDTVCSGIDLLAVSHVFLEHSLVEKVHRLSKSELLGEDLGDSDLINIQVRIRRDDGSESKVHTLSHHVHAEQTLLLLEDLLYSRNVCRIGLKKSLVVDSIHSQLQIQICVVHALVVGLASNSLANQLDESSVFLASHYLRNCPDRLRSLEQLPQIDSLRILHSLSLEDTHGTELDGWHQHILAEETVEGAETTRLLLVEHGEDPREQMSVVLPQETEVLTNLSTSPCQLETRAILHVSELIIDRVRTASIRGTLFFQHRLLLLGLSVLIDIHLFLTRRIIIYFEGSDRLLGSLLGGLGRSEVNEQAASIVVSQRAIVALADWTFRDTTVLLGPEKLLDNLLLQIDCVLGGKREILLLGRILLDPVQFTLKLPYI</sequence>
<dbReference type="EMBL" id="BTRK01000002">
    <property type="protein sequence ID" value="GMR34291.1"/>
    <property type="molecule type" value="Genomic_DNA"/>
</dbReference>
<proteinExistence type="predicted"/>
<name>A0AAN4Z581_9BILA</name>
<feature type="non-terminal residue" evidence="2">
    <location>
        <position position="468"/>
    </location>
</feature>
<gene>
    <name evidence="2" type="ORF">PMAYCL1PPCAC_04486</name>
</gene>
<comment type="caution">
    <text evidence="2">The sequence shown here is derived from an EMBL/GenBank/DDBJ whole genome shotgun (WGS) entry which is preliminary data.</text>
</comment>
<dbReference type="AlphaFoldDB" id="A0AAN4Z581"/>
<feature type="non-terminal residue" evidence="2">
    <location>
        <position position="1"/>
    </location>
</feature>
<accession>A0AAN4Z581</accession>
<evidence type="ECO:0000256" key="1">
    <source>
        <dbReference type="SAM" id="SignalP"/>
    </source>
</evidence>
<organism evidence="2 3">
    <name type="scientific">Pristionchus mayeri</name>
    <dbReference type="NCBI Taxonomy" id="1317129"/>
    <lineage>
        <taxon>Eukaryota</taxon>
        <taxon>Metazoa</taxon>
        <taxon>Ecdysozoa</taxon>
        <taxon>Nematoda</taxon>
        <taxon>Chromadorea</taxon>
        <taxon>Rhabditida</taxon>
        <taxon>Rhabditina</taxon>
        <taxon>Diplogasteromorpha</taxon>
        <taxon>Diplogasteroidea</taxon>
        <taxon>Neodiplogasteridae</taxon>
        <taxon>Pristionchus</taxon>
    </lineage>
</organism>
<evidence type="ECO:0000313" key="2">
    <source>
        <dbReference type="EMBL" id="GMR34291.1"/>
    </source>
</evidence>
<reference evidence="3" key="1">
    <citation type="submission" date="2022-10" db="EMBL/GenBank/DDBJ databases">
        <title>Genome assembly of Pristionchus species.</title>
        <authorList>
            <person name="Yoshida K."/>
            <person name="Sommer R.J."/>
        </authorList>
    </citation>
    <scope>NUCLEOTIDE SEQUENCE [LARGE SCALE GENOMIC DNA]</scope>
    <source>
        <strain evidence="3">RS5460</strain>
    </source>
</reference>
<evidence type="ECO:0000313" key="3">
    <source>
        <dbReference type="Proteomes" id="UP001328107"/>
    </source>
</evidence>
<dbReference type="Proteomes" id="UP001328107">
    <property type="component" value="Unassembled WGS sequence"/>
</dbReference>